<evidence type="ECO:0000313" key="1">
    <source>
        <dbReference type="EMBL" id="GAA4024656.1"/>
    </source>
</evidence>
<proteinExistence type="predicted"/>
<name>A0ABP7TDG2_9SPHN</name>
<keyword evidence="2" id="KW-1185">Reference proteome</keyword>
<organism evidence="1 2">
    <name type="scientific">Sphingomonas swuensis</name>
    <dbReference type="NCBI Taxonomy" id="977800"/>
    <lineage>
        <taxon>Bacteria</taxon>
        <taxon>Pseudomonadati</taxon>
        <taxon>Pseudomonadota</taxon>
        <taxon>Alphaproteobacteria</taxon>
        <taxon>Sphingomonadales</taxon>
        <taxon>Sphingomonadaceae</taxon>
        <taxon>Sphingomonas</taxon>
    </lineage>
</organism>
<gene>
    <name evidence="1" type="ORF">GCM10022280_26930</name>
</gene>
<dbReference type="RefSeq" id="WP_344707913.1">
    <property type="nucleotide sequence ID" value="NZ_BAABBQ010000001.1"/>
</dbReference>
<sequence>MTVLFRTIIAAGIGLAGLGLVGAPTDAIAQAAPSQGCTSPPGMNYMICNGQRVPKPGNRVATSGGGWREESRQGNCIVVREKTASGEYKESRRCD</sequence>
<comment type="caution">
    <text evidence="1">The sequence shown here is derived from an EMBL/GenBank/DDBJ whole genome shotgun (WGS) entry which is preliminary data.</text>
</comment>
<accession>A0ABP7TDG2</accession>
<evidence type="ECO:0000313" key="2">
    <source>
        <dbReference type="Proteomes" id="UP001500235"/>
    </source>
</evidence>
<protein>
    <submittedName>
        <fullName evidence="1">Uncharacterized protein</fullName>
    </submittedName>
</protein>
<dbReference type="Proteomes" id="UP001500235">
    <property type="component" value="Unassembled WGS sequence"/>
</dbReference>
<dbReference type="EMBL" id="BAABBQ010000001">
    <property type="protein sequence ID" value="GAA4024656.1"/>
    <property type="molecule type" value="Genomic_DNA"/>
</dbReference>
<reference evidence="2" key="1">
    <citation type="journal article" date="2019" name="Int. J. Syst. Evol. Microbiol.">
        <title>The Global Catalogue of Microorganisms (GCM) 10K type strain sequencing project: providing services to taxonomists for standard genome sequencing and annotation.</title>
        <authorList>
            <consortium name="The Broad Institute Genomics Platform"/>
            <consortium name="The Broad Institute Genome Sequencing Center for Infectious Disease"/>
            <person name="Wu L."/>
            <person name="Ma J."/>
        </authorList>
    </citation>
    <scope>NUCLEOTIDE SEQUENCE [LARGE SCALE GENOMIC DNA]</scope>
    <source>
        <strain evidence="2">JCM 17563</strain>
    </source>
</reference>